<evidence type="ECO:0000313" key="2">
    <source>
        <dbReference type="Proteomes" id="UP001266305"/>
    </source>
</evidence>
<name>A0ABQ9TR36_SAGOE</name>
<keyword evidence="2" id="KW-1185">Reference proteome</keyword>
<accession>A0ABQ9TR36</accession>
<evidence type="ECO:0000313" key="1">
    <source>
        <dbReference type="EMBL" id="KAK2087245.1"/>
    </source>
</evidence>
<dbReference type="Proteomes" id="UP001266305">
    <property type="component" value="Unassembled WGS sequence"/>
</dbReference>
<sequence>MIFQDRKPSGPRPGEEEQTVSAFWGPGRIWGRFVWKEEPDVVDLGWNLSSPVEFRQAWNTHPKVFTRWTRSWKGTLGTVRLVLATSRMSLQNRKLSGI</sequence>
<gene>
    <name evidence="1" type="ORF">P7K49_033152</name>
</gene>
<dbReference type="EMBL" id="JASSZA010000019">
    <property type="protein sequence ID" value="KAK2087245.1"/>
    <property type="molecule type" value="Genomic_DNA"/>
</dbReference>
<reference evidence="1 2" key="1">
    <citation type="submission" date="2023-05" db="EMBL/GenBank/DDBJ databases">
        <title>B98-5 Cell Line De Novo Hybrid Assembly: An Optical Mapping Approach.</title>
        <authorList>
            <person name="Kananen K."/>
            <person name="Auerbach J.A."/>
            <person name="Kautto E."/>
            <person name="Blachly J.S."/>
        </authorList>
    </citation>
    <scope>NUCLEOTIDE SEQUENCE [LARGE SCALE GENOMIC DNA]</scope>
    <source>
        <strain evidence="1">B95-8</strain>
        <tissue evidence="1">Cell line</tissue>
    </source>
</reference>
<comment type="caution">
    <text evidence="1">The sequence shown here is derived from an EMBL/GenBank/DDBJ whole genome shotgun (WGS) entry which is preliminary data.</text>
</comment>
<protein>
    <submittedName>
        <fullName evidence="1">Uncharacterized protein</fullName>
    </submittedName>
</protein>
<proteinExistence type="predicted"/>
<organism evidence="1 2">
    <name type="scientific">Saguinus oedipus</name>
    <name type="common">Cotton-top tamarin</name>
    <name type="synonym">Oedipomidas oedipus</name>
    <dbReference type="NCBI Taxonomy" id="9490"/>
    <lineage>
        <taxon>Eukaryota</taxon>
        <taxon>Metazoa</taxon>
        <taxon>Chordata</taxon>
        <taxon>Craniata</taxon>
        <taxon>Vertebrata</taxon>
        <taxon>Euteleostomi</taxon>
        <taxon>Mammalia</taxon>
        <taxon>Eutheria</taxon>
        <taxon>Euarchontoglires</taxon>
        <taxon>Primates</taxon>
        <taxon>Haplorrhini</taxon>
        <taxon>Platyrrhini</taxon>
        <taxon>Cebidae</taxon>
        <taxon>Callitrichinae</taxon>
        <taxon>Saguinus</taxon>
    </lineage>
</organism>